<accession>A0A6M8HGZ2</accession>
<dbReference type="Gene3D" id="2.160.20.10">
    <property type="entry name" value="Single-stranded right-handed beta-helix, Pectin lyase-like"/>
    <property type="match status" value="1"/>
</dbReference>
<sequence length="726" mass="73814">MTRLLLALAFMTIVSTADAQPIFSRAGDATARDLSVRSINSGATVGSVTGPTLATLAAQAAAALPASQVGAATPLPALAIASRTLAARFSDSLNVRDYGAKCDGTTDDTAAFRAAISVATGQVPAGGVAAQFNAVVGIGPNRNGAAKIVIPSGACILSGTLTANMLANSSFAIVGEGTSNTELVWTSSGDGLDINFSPNPASTATGIVGGNDIAHSGTFLGQAVYVKGIKFATAFAGATNPGVALNIKAIPLVNANFSPTQVIEDVVITNRGGWVANTQAWAVGLRYTDPDFLFMNRVEVVDPREARTIGFQMVSDAPAGGTGHSEIVCQDCGSIGGARFFDISGWGIQGVFLERPYWITGQTGITWLSALNGSAGSLSIHAASGGSGQELVHVQNIGTVFSSGSFYYTVNHPAGHDWHAMWMDGVDWVNESGDTIVAPAAGAQGAGFNAYGVVLNQGSNGITSYDPQPSLVSNVSISGTDFGFLAQGPNVVVQGGICYAATTCFRDTYSGTDVRFHPQFLHITTSDELLYAEAGQDTIIHGSLAQFFGAGFELGMPGVAIPGVGTGAVGTIDWHSTPSSNATLTGLNDFDCRTYVSGGTAGTSGLGTLNALCKGGIVTTGGIVDGSPLPVAAASGGTITAADNTSGTILVCNGTLAALSEIMPANPRNKQTFHIASECAITSLTVAGGTSTTGAVPTILGAPSGITPTTPVTFVFDNDRSIWTRW</sequence>
<dbReference type="InterPro" id="IPR024535">
    <property type="entry name" value="RHGA/B-epi-like_pectate_lyase"/>
</dbReference>
<dbReference type="InterPro" id="IPR011050">
    <property type="entry name" value="Pectin_lyase_fold/virulence"/>
</dbReference>
<dbReference type="KEGG" id="lck:HN018_01445"/>
<reference evidence="3 4" key="1">
    <citation type="journal article" date="2014" name="World J. Microbiol. Biotechnol.">
        <title>Biodiversity and physiological characteristics of Antarctic and Arctic lichens-associated bacteria.</title>
        <authorList>
            <person name="Lee Y.M."/>
            <person name="Kim E.H."/>
            <person name="Lee H.K."/>
            <person name="Hong S.G."/>
        </authorList>
    </citation>
    <scope>NUCLEOTIDE SEQUENCE [LARGE SCALE GENOMIC DNA]</scope>
    <source>
        <strain evidence="3 4">PAMC 26569</strain>
    </source>
</reference>
<protein>
    <recommendedName>
        <fullName evidence="2">Rhamnogalacturonase A/B/Epimerase-like pectate lyase domain-containing protein</fullName>
    </recommendedName>
</protein>
<gene>
    <name evidence="3" type="ORF">HN018_01445</name>
</gene>
<keyword evidence="4" id="KW-1185">Reference proteome</keyword>
<dbReference type="EMBL" id="CP053708">
    <property type="protein sequence ID" value="QKE88892.1"/>
    <property type="molecule type" value="Genomic_DNA"/>
</dbReference>
<dbReference type="RefSeq" id="WP_171836178.1">
    <property type="nucleotide sequence ID" value="NZ_CP053708.1"/>
</dbReference>
<dbReference type="Proteomes" id="UP000500767">
    <property type="component" value="Chromosome"/>
</dbReference>
<feature type="signal peptide" evidence="1">
    <location>
        <begin position="1"/>
        <end position="19"/>
    </location>
</feature>
<feature type="domain" description="Rhamnogalacturonase A/B/Epimerase-like pectate lyase" evidence="2">
    <location>
        <begin position="93"/>
        <end position="222"/>
    </location>
</feature>
<dbReference type="AlphaFoldDB" id="A0A6M8HGZ2"/>
<name>A0A6M8HGZ2_9PROT</name>
<evidence type="ECO:0000313" key="4">
    <source>
        <dbReference type="Proteomes" id="UP000500767"/>
    </source>
</evidence>
<proteinExistence type="predicted"/>
<keyword evidence="1" id="KW-0732">Signal</keyword>
<evidence type="ECO:0000259" key="2">
    <source>
        <dbReference type="Pfam" id="PF12708"/>
    </source>
</evidence>
<evidence type="ECO:0000313" key="3">
    <source>
        <dbReference type="EMBL" id="QKE88892.1"/>
    </source>
</evidence>
<dbReference type="Pfam" id="PF12708">
    <property type="entry name" value="Pect-lyase_RHGA_epim"/>
    <property type="match status" value="1"/>
</dbReference>
<evidence type="ECO:0000256" key="1">
    <source>
        <dbReference type="SAM" id="SignalP"/>
    </source>
</evidence>
<dbReference type="InterPro" id="IPR012334">
    <property type="entry name" value="Pectin_lyas_fold"/>
</dbReference>
<feature type="chain" id="PRO_5026998680" description="Rhamnogalacturonase A/B/Epimerase-like pectate lyase domain-containing protein" evidence="1">
    <location>
        <begin position="20"/>
        <end position="726"/>
    </location>
</feature>
<organism evidence="3 4">
    <name type="scientific">Lichenicola cladoniae</name>
    <dbReference type="NCBI Taxonomy" id="1484109"/>
    <lineage>
        <taxon>Bacteria</taxon>
        <taxon>Pseudomonadati</taxon>
        <taxon>Pseudomonadota</taxon>
        <taxon>Alphaproteobacteria</taxon>
        <taxon>Acetobacterales</taxon>
        <taxon>Acetobacteraceae</taxon>
        <taxon>Lichenicola</taxon>
    </lineage>
</organism>
<dbReference type="SUPFAM" id="SSF51126">
    <property type="entry name" value="Pectin lyase-like"/>
    <property type="match status" value="1"/>
</dbReference>